<dbReference type="PROSITE" id="PS51195">
    <property type="entry name" value="Q_MOTIF"/>
    <property type="match status" value="1"/>
</dbReference>
<feature type="short sequence motif" description="Q motif" evidence="6">
    <location>
        <begin position="24"/>
        <end position="52"/>
    </location>
</feature>
<evidence type="ECO:0000256" key="2">
    <source>
        <dbReference type="ARBA" id="ARBA00022741"/>
    </source>
</evidence>
<dbReference type="GO" id="GO:0016787">
    <property type="term" value="F:hydrolase activity"/>
    <property type="evidence" value="ECO:0007669"/>
    <property type="project" value="UniProtKB-KW"/>
</dbReference>
<feature type="domain" description="Helicase C-terminal" evidence="9">
    <location>
        <begin position="252"/>
        <end position="400"/>
    </location>
</feature>
<keyword evidence="3" id="KW-0378">Hydrolase</keyword>
<dbReference type="InterPro" id="IPR011545">
    <property type="entry name" value="DEAD/DEAH_box_helicase_dom"/>
</dbReference>
<dbReference type="Gene3D" id="3.40.50.300">
    <property type="entry name" value="P-loop containing nucleotide triphosphate hydrolases"/>
    <property type="match status" value="2"/>
</dbReference>
<dbReference type="Proteomes" id="UP001558652">
    <property type="component" value="Unassembled WGS sequence"/>
</dbReference>
<dbReference type="InterPro" id="IPR014014">
    <property type="entry name" value="RNA_helicase_DEAD_Q_motif"/>
</dbReference>
<evidence type="ECO:0000256" key="6">
    <source>
        <dbReference type="PROSITE-ProRule" id="PRU00552"/>
    </source>
</evidence>
<feature type="compositionally biased region" description="Basic and acidic residues" evidence="7">
    <location>
        <begin position="427"/>
        <end position="437"/>
    </location>
</feature>
<feature type="domain" description="DEAD-box RNA helicase Q" evidence="10">
    <location>
        <begin position="24"/>
        <end position="52"/>
    </location>
</feature>
<dbReference type="CDD" id="cd18787">
    <property type="entry name" value="SF2_C_DEAD"/>
    <property type="match status" value="1"/>
</dbReference>
<reference evidence="11 12" key="1">
    <citation type="submission" date="2024-07" db="EMBL/GenBank/DDBJ databases">
        <title>Chromosome-level genome assembly of the water stick insect Ranatra chinensis (Heteroptera: Nepidae).</title>
        <authorList>
            <person name="Liu X."/>
        </authorList>
    </citation>
    <scope>NUCLEOTIDE SEQUENCE [LARGE SCALE GENOMIC DNA]</scope>
    <source>
        <strain evidence="11">Cailab_2021Rc</strain>
        <tissue evidence="11">Muscle</tissue>
    </source>
</reference>
<dbReference type="EC" id="3.6.4.13" evidence="1"/>
<keyword evidence="12" id="KW-1185">Reference proteome</keyword>
<evidence type="ECO:0000259" key="10">
    <source>
        <dbReference type="PROSITE" id="PS51195"/>
    </source>
</evidence>
<feature type="domain" description="Helicase ATP-binding" evidence="8">
    <location>
        <begin position="55"/>
        <end position="216"/>
    </location>
</feature>
<dbReference type="PANTHER" id="PTHR47958">
    <property type="entry name" value="ATP-DEPENDENT RNA HELICASE DBP3"/>
    <property type="match status" value="1"/>
</dbReference>
<keyword evidence="4" id="KW-0347">Helicase</keyword>
<dbReference type="SUPFAM" id="SSF52540">
    <property type="entry name" value="P-loop containing nucleoside triphosphate hydrolases"/>
    <property type="match status" value="1"/>
</dbReference>
<dbReference type="PROSITE" id="PS51192">
    <property type="entry name" value="HELICASE_ATP_BIND_1"/>
    <property type="match status" value="1"/>
</dbReference>
<dbReference type="SMART" id="SM00487">
    <property type="entry name" value="DEXDc"/>
    <property type="match status" value="1"/>
</dbReference>
<dbReference type="GO" id="GO:0005524">
    <property type="term" value="F:ATP binding"/>
    <property type="evidence" value="ECO:0007669"/>
    <property type="project" value="UniProtKB-KW"/>
</dbReference>
<feature type="compositionally biased region" description="Basic residues" evidence="7">
    <location>
        <begin position="451"/>
        <end position="470"/>
    </location>
</feature>
<evidence type="ECO:0000256" key="7">
    <source>
        <dbReference type="SAM" id="MobiDB-lite"/>
    </source>
</evidence>
<dbReference type="Pfam" id="PF00271">
    <property type="entry name" value="Helicase_C"/>
    <property type="match status" value="1"/>
</dbReference>
<feature type="region of interest" description="Disordered" evidence="7">
    <location>
        <begin position="577"/>
        <end position="596"/>
    </location>
</feature>
<dbReference type="GO" id="GO:0010468">
    <property type="term" value="P:regulation of gene expression"/>
    <property type="evidence" value="ECO:0007669"/>
    <property type="project" value="UniProtKB-ARBA"/>
</dbReference>
<evidence type="ECO:0000313" key="11">
    <source>
        <dbReference type="EMBL" id="KAL1129009.1"/>
    </source>
</evidence>
<dbReference type="SMART" id="SM00490">
    <property type="entry name" value="HELICc"/>
    <property type="match status" value="1"/>
</dbReference>
<evidence type="ECO:0000256" key="3">
    <source>
        <dbReference type="ARBA" id="ARBA00022801"/>
    </source>
</evidence>
<dbReference type="EMBL" id="JBFDAA010000009">
    <property type="protein sequence ID" value="KAL1129009.1"/>
    <property type="molecule type" value="Genomic_DNA"/>
</dbReference>
<sequence>MSQKLAHDIEKVLRTDDVKLTSDLDFTSMFLPEPILKGLKDGGFKKPSPIQANAVPMGRCGFDLIVQSKSGTGKTLVFSLLALESVKLSIKKVQALVLAPTREIATQIADVITTLGTFIGGMPVGDNFITLKDCQIAVGAPGRIKQLIELQLLDPKMVKLFVLDEADQLMNSNMLTDINFIYSTLSRDRQVVMCSATYPSEMHEFLSSYMSGALHVTPEGDVEGVLLGLKQFAYITARHPDPLARLFYKQQHLIHLLSTIQFDQCIVFSNYHSRAESLCNMLNQHGWAAEWLAGKQEQATRMKVMNLLKSHKVRVLVSTDLAARGIDVHGVNLVINMDIPWDSRTYLHRMGRAGRYGSNGLVITIVSDGQEVDTLRKTLGRIGGAAMWVSILPKNFKGDLWTSVPSAFEQMHGVVSNEDSEESACYSERDDAPKGADSEIDVSYEKVATNNKKKKKKKKGKKQRSSSLKRKKINLLTDSDSVKSIGSNEVAIYDFLKPSFDNLSYTKLAESFENFSSTWDHIEKKSGPIGENFIKSVEGNEPLEELVSDFKKMNTQEYGEGSDCEYNVNHECNISENASTTNTAKNSKQNVRKKQKRRFNSLRIRNSNDYTTSSSSSCSEGEYIVSEPSLSAGCQNNTQFTEYSVDRNTQFHNWYNMWYNQNMELQVYVDYCSSVNHT</sequence>
<accession>A0ABD0YD71</accession>
<proteinExistence type="predicted"/>
<feature type="compositionally biased region" description="Polar residues" evidence="7">
    <location>
        <begin position="577"/>
        <end position="589"/>
    </location>
</feature>
<evidence type="ECO:0000313" key="12">
    <source>
        <dbReference type="Proteomes" id="UP001558652"/>
    </source>
</evidence>
<name>A0ABD0YD71_9HEMI</name>
<keyword evidence="5" id="KW-0067">ATP-binding</keyword>
<organism evidence="11 12">
    <name type="scientific">Ranatra chinensis</name>
    <dbReference type="NCBI Taxonomy" id="642074"/>
    <lineage>
        <taxon>Eukaryota</taxon>
        <taxon>Metazoa</taxon>
        <taxon>Ecdysozoa</taxon>
        <taxon>Arthropoda</taxon>
        <taxon>Hexapoda</taxon>
        <taxon>Insecta</taxon>
        <taxon>Pterygota</taxon>
        <taxon>Neoptera</taxon>
        <taxon>Paraneoptera</taxon>
        <taxon>Hemiptera</taxon>
        <taxon>Heteroptera</taxon>
        <taxon>Panheteroptera</taxon>
        <taxon>Nepomorpha</taxon>
        <taxon>Nepidae</taxon>
        <taxon>Ranatrinae</taxon>
        <taxon>Ranatra</taxon>
    </lineage>
</organism>
<gene>
    <name evidence="11" type="ORF">AAG570_013541</name>
</gene>
<dbReference type="InterPro" id="IPR014001">
    <property type="entry name" value="Helicase_ATP-bd"/>
</dbReference>
<protein>
    <recommendedName>
        <fullName evidence="1">RNA helicase</fullName>
        <ecNumber evidence="1">3.6.4.13</ecNumber>
    </recommendedName>
</protein>
<evidence type="ECO:0000259" key="8">
    <source>
        <dbReference type="PROSITE" id="PS51192"/>
    </source>
</evidence>
<dbReference type="Pfam" id="PF00270">
    <property type="entry name" value="DEAD"/>
    <property type="match status" value="1"/>
</dbReference>
<dbReference type="AlphaFoldDB" id="A0ABD0YD71"/>
<evidence type="ECO:0000256" key="5">
    <source>
        <dbReference type="ARBA" id="ARBA00022840"/>
    </source>
</evidence>
<dbReference type="PROSITE" id="PS51194">
    <property type="entry name" value="HELICASE_CTER"/>
    <property type="match status" value="1"/>
</dbReference>
<evidence type="ECO:0000256" key="4">
    <source>
        <dbReference type="ARBA" id="ARBA00022806"/>
    </source>
</evidence>
<feature type="region of interest" description="Disordered" evidence="7">
    <location>
        <begin position="415"/>
        <end position="470"/>
    </location>
</feature>
<dbReference type="GO" id="GO:0003724">
    <property type="term" value="F:RNA helicase activity"/>
    <property type="evidence" value="ECO:0007669"/>
    <property type="project" value="UniProtKB-EC"/>
</dbReference>
<keyword evidence="2" id="KW-0547">Nucleotide-binding</keyword>
<evidence type="ECO:0000259" key="9">
    <source>
        <dbReference type="PROSITE" id="PS51194"/>
    </source>
</evidence>
<evidence type="ECO:0000256" key="1">
    <source>
        <dbReference type="ARBA" id="ARBA00012552"/>
    </source>
</evidence>
<dbReference type="InterPro" id="IPR001650">
    <property type="entry name" value="Helicase_C-like"/>
</dbReference>
<comment type="caution">
    <text evidence="11">The sequence shown here is derived from an EMBL/GenBank/DDBJ whole genome shotgun (WGS) entry which is preliminary data.</text>
</comment>
<dbReference type="InterPro" id="IPR027417">
    <property type="entry name" value="P-loop_NTPase"/>
</dbReference>